<name>A0ACC1HN06_9FUNG</name>
<feature type="non-terminal residue" evidence="1">
    <location>
        <position position="162"/>
    </location>
</feature>
<keyword evidence="2" id="KW-1185">Reference proteome</keyword>
<evidence type="ECO:0000313" key="2">
    <source>
        <dbReference type="Proteomes" id="UP001145114"/>
    </source>
</evidence>
<proteinExistence type="predicted"/>
<organism evidence="1 2">
    <name type="scientific">Spiromyces aspiralis</name>
    <dbReference type="NCBI Taxonomy" id="68401"/>
    <lineage>
        <taxon>Eukaryota</taxon>
        <taxon>Fungi</taxon>
        <taxon>Fungi incertae sedis</taxon>
        <taxon>Zoopagomycota</taxon>
        <taxon>Kickxellomycotina</taxon>
        <taxon>Kickxellomycetes</taxon>
        <taxon>Kickxellales</taxon>
        <taxon>Kickxellaceae</taxon>
        <taxon>Spiromyces</taxon>
    </lineage>
</organism>
<accession>A0ACC1HN06</accession>
<dbReference type="EMBL" id="JAMZIH010001730">
    <property type="protein sequence ID" value="KAJ1677945.1"/>
    <property type="molecule type" value="Genomic_DNA"/>
</dbReference>
<dbReference type="Proteomes" id="UP001145114">
    <property type="component" value="Unassembled WGS sequence"/>
</dbReference>
<reference evidence="1" key="1">
    <citation type="submission" date="2022-06" db="EMBL/GenBank/DDBJ databases">
        <title>Phylogenomic reconstructions and comparative analyses of Kickxellomycotina fungi.</title>
        <authorList>
            <person name="Reynolds N.K."/>
            <person name="Stajich J.E."/>
            <person name="Barry K."/>
            <person name="Grigoriev I.V."/>
            <person name="Crous P."/>
            <person name="Smith M.E."/>
        </authorList>
    </citation>
    <scope>NUCLEOTIDE SEQUENCE</scope>
    <source>
        <strain evidence="1">RSA 2271</strain>
    </source>
</reference>
<sequence length="162" mass="17829">MQSSDIMLLVLAVFCPPLSAVFKGGLSYTFLLNILLTLLGYLPGLVHAWYLVFKFPKDQYHVLPIRTSASHEFRDPNSIDLEVGVPTASTARTSSSLPPSPELPSAESSAATPAKKSKKKSPHRKSLSKSSRRKSSSASTSKWNRWTSFLDFPDPTQQPPPE</sequence>
<protein>
    <submittedName>
        <fullName evidence="1">Uncharacterized protein</fullName>
    </submittedName>
</protein>
<evidence type="ECO:0000313" key="1">
    <source>
        <dbReference type="EMBL" id="KAJ1677945.1"/>
    </source>
</evidence>
<comment type="caution">
    <text evidence="1">The sequence shown here is derived from an EMBL/GenBank/DDBJ whole genome shotgun (WGS) entry which is preliminary data.</text>
</comment>
<gene>
    <name evidence="1" type="ORF">EV182_005114</name>
</gene>